<evidence type="ECO:0000313" key="2">
    <source>
        <dbReference type="EMBL" id="MDC0681613.1"/>
    </source>
</evidence>
<keyword evidence="1 2" id="KW-0413">Isomerase</keyword>
<protein>
    <submittedName>
        <fullName evidence="2">5-deoxy-glucuronate isomerase</fullName>
    </submittedName>
</protein>
<reference evidence="2 3" key="1">
    <citation type="submission" date="2023-01" db="EMBL/GenBank/DDBJ databases">
        <title>Minimal conservation of predation-associated metabolite biosynthetic gene clusters underscores biosynthetic potential of Myxococcota including descriptions for ten novel species: Archangium lansinium sp. nov., Myxococcus landrumus sp. nov., Nannocystis bai.</title>
        <authorList>
            <person name="Ahearne A."/>
            <person name="Stevens C."/>
            <person name="Dowd S."/>
        </authorList>
    </citation>
    <scope>NUCLEOTIDE SEQUENCE [LARGE SCALE GENOMIC DNA]</scope>
    <source>
        <strain evidence="2 3">WIWO2</strain>
    </source>
</reference>
<keyword evidence="3" id="KW-1185">Reference proteome</keyword>
<evidence type="ECO:0000313" key="3">
    <source>
        <dbReference type="Proteomes" id="UP001217485"/>
    </source>
</evidence>
<dbReference type="InterPro" id="IPR014710">
    <property type="entry name" value="RmlC-like_jellyroll"/>
</dbReference>
<sequence>MKPVNAGQVVVRATASHRGRKLSVTPADSPMKRLHYGRILLDGTTPEARFETSGREVGLLCMAGECAVKVNGGEVIALGQYDALYVPRGSAVEVRTSSAVDLVECGAEVEGDYPLQVVRYKDVEQNPSLKFKAGGDATTRELSILLGKNVQAGRIVAGFTRSAPGHWTSWPPHEHTDLLEEMYVYFDMPPPAFGVQLVYTAPEAPEVVTVVRDGDAVLMPAGYHPNVAAPGHSINFVWLMAAHREREDRVFGVVNVQPEFAQRGSGLEASLK</sequence>
<comment type="caution">
    <text evidence="2">The sequence shown here is derived from an EMBL/GenBank/DDBJ whole genome shotgun (WGS) entry which is preliminary data.</text>
</comment>
<dbReference type="RefSeq" id="WP_272098838.1">
    <property type="nucleotide sequence ID" value="NZ_JAQNDK010000003.1"/>
</dbReference>
<accession>A0ABT5C5B9</accession>
<dbReference type="InterPro" id="IPR011051">
    <property type="entry name" value="RmlC_Cupin_sf"/>
</dbReference>
<dbReference type="Gene3D" id="2.60.120.10">
    <property type="entry name" value="Jelly Rolls"/>
    <property type="match status" value="1"/>
</dbReference>
<dbReference type="EMBL" id="JAQNDK010000003">
    <property type="protein sequence ID" value="MDC0681613.1"/>
    <property type="molecule type" value="Genomic_DNA"/>
</dbReference>
<organism evidence="2 3">
    <name type="scientific">Sorangium atrum</name>
    <dbReference type="NCBI Taxonomy" id="2995308"/>
    <lineage>
        <taxon>Bacteria</taxon>
        <taxon>Pseudomonadati</taxon>
        <taxon>Myxococcota</taxon>
        <taxon>Polyangia</taxon>
        <taxon>Polyangiales</taxon>
        <taxon>Polyangiaceae</taxon>
        <taxon>Sorangium</taxon>
    </lineage>
</organism>
<dbReference type="Proteomes" id="UP001217485">
    <property type="component" value="Unassembled WGS sequence"/>
</dbReference>
<dbReference type="SUPFAM" id="SSF51182">
    <property type="entry name" value="RmlC-like cupins"/>
    <property type="match status" value="1"/>
</dbReference>
<proteinExistence type="predicted"/>
<gene>
    <name evidence="2" type="ORF">POL72_27990</name>
</gene>
<dbReference type="InterPro" id="IPR024203">
    <property type="entry name" value="Deoxy-glucuronate_isom_IolB"/>
</dbReference>
<evidence type="ECO:0000256" key="1">
    <source>
        <dbReference type="ARBA" id="ARBA00023235"/>
    </source>
</evidence>
<dbReference type="Pfam" id="PF04962">
    <property type="entry name" value="KduI"/>
    <property type="match status" value="1"/>
</dbReference>
<dbReference type="InterPro" id="IPR021120">
    <property type="entry name" value="KduI/IolB_isomerase"/>
</dbReference>
<dbReference type="PANTHER" id="PTHR39193">
    <property type="entry name" value="5-DEOXY-GLUCURONATE ISOMERASE"/>
    <property type="match status" value="1"/>
</dbReference>
<name>A0ABT5C5B9_9BACT</name>
<dbReference type="GO" id="GO:0016853">
    <property type="term" value="F:isomerase activity"/>
    <property type="evidence" value="ECO:0007669"/>
    <property type="project" value="UniProtKB-KW"/>
</dbReference>
<dbReference type="PANTHER" id="PTHR39193:SF1">
    <property type="entry name" value="5-DEOXY-GLUCURONATE ISOMERASE"/>
    <property type="match status" value="1"/>
</dbReference>